<proteinExistence type="predicted"/>
<name>M8DHB4_9BACL</name>
<dbReference type="PATRIC" id="fig|1300222.3.peg.1851"/>
<evidence type="ECO:0000313" key="2">
    <source>
        <dbReference type="Proteomes" id="UP000012081"/>
    </source>
</evidence>
<accession>M8DHB4</accession>
<dbReference type="Proteomes" id="UP000012081">
    <property type="component" value="Unassembled WGS sequence"/>
</dbReference>
<protein>
    <submittedName>
        <fullName evidence="1">Serine peptidase</fullName>
    </submittedName>
</protein>
<dbReference type="AlphaFoldDB" id="M8DHB4"/>
<dbReference type="RefSeq" id="WP_003387743.1">
    <property type="nucleotide sequence ID" value="NZ_APBN01000003.1"/>
</dbReference>
<evidence type="ECO:0000313" key="1">
    <source>
        <dbReference type="EMBL" id="EMT52903.1"/>
    </source>
</evidence>
<sequence>MHLDYADQHVFVDVNDRGEFRALVNSVKEGKQKLSVVAVDALGRETKAEMVIVGKKR</sequence>
<gene>
    <name evidence="1" type="ORF">I532_08987</name>
</gene>
<organism evidence="1 2">
    <name type="scientific">Brevibacillus borstelensis AK1</name>
    <dbReference type="NCBI Taxonomy" id="1300222"/>
    <lineage>
        <taxon>Bacteria</taxon>
        <taxon>Bacillati</taxon>
        <taxon>Bacillota</taxon>
        <taxon>Bacilli</taxon>
        <taxon>Bacillales</taxon>
        <taxon>Paenibacillaceae</taxon>
        <taxon>Brevibacillus</taxon>
    </lineage>
</organism>
<keyword evidence="2" id="KW-1185">Reference proteome</keyword>
<reference evidence="1 2" key="1">
    <citation type="submission" date="2013-03" db="EMBL/GenBank/DDBJ databases">
        <title>Assembly of a new bacterial strain Brevibacillus borstelensis AK1.</title>
        <authorList>
            <person name="Rajan I."/>
            <person name="PoliReddy D."/>
            <person name="Sugumar T."/>
            <person name="Rathinam K."/>
            <person name="Alqarawi S."/>
            <person name="Khalil A.B."/>
            <person name="Sivakumar N."/>
        </authorList>
    </citation>
    <scope>NUCLEOTIDE SEQUENCE [LARGE SCALE GENOMIC DNA]</scope>
    <source>
        <strain evidence="1 2">AK1</strain>
    </source>
</reference>
<comment type="caution">
    <text evidence="1">The sequence shown here is derived from an EMBL/GenBank/DDBJ whole genome shotgun (WGS) entry which is preliminary data.</text>
</comment>
<dbReference type="EMBL" id="APBN01000003">
    <property type="protein sequence ID" value="EMT52903.1"/>
    <property type="molecule type" value="Genomic_DNA"/>
</dbReference>
<dbReference type="STRING" id="1300222.I532_08987"/>